<keyword evidence="1" id="KW-0418">Kinase</keyword>
<protein>
    <submittedName>
        <fullName evidence="1">Kinase-like domain-containing protein</fullName>
    </submittedName>
</protein>
<dbReference type="Proteomes" id="UP000615446">
    <property type="component" value="Unassembled WGS sequence"/>
</dbReference>
<evidence type="ECO:0000313" key="1">
    <source>
        <dbReference type="EMBL" id="GES88002.1"/>
    </source>
</evidence>
<proteinExistence type="predicted"/>
<gene>
    <name evidence="1" type="ORF">RCL2_001496500</name>
</gene>
<dbReference type="EMBL" id="BLAL01000175">
    <property type="protein sequence ID" value="GES88002.1"/>
    <property type="molecule type" value="Genomic_DNA"/>
</dbReference>
<dbReference type="GO" id="GO:0016301">
    <property type="term" value="F:kinase activity"/>
    <property type="evidence" value="ECO:0007669"/>
    <property type="project" value="UniProtKB-KW"/>
</dbReference>
<reference evidence="1" key="1">
    <citation type="submission" date="2019-10" db="EMBL/GenBank/DDBJ databases">
        <title>Conservation and host-specific expression of non-tandemly repeated heterogenous ribosome RNA gene in arbuscular mycorrhizal fungi.</title>
        <authorList>
            <person name="Maeda T."/>
            <person name="Kobayashi Y."/>
            <person name="Nakagawa T."/>
            <person name="Ezawa T."/>
            <person name="Yamaguchi K."/>
            <person name="Bino T."/>
            <person name="Nishimoto Y."/>
            <person name="Shigenobu S."/>
            <person name="Kawaguchi M."/>
        </authorList>
    </citation>
    <scope>NUCLEOTIDE SEQUENCE</scope>
    <source>
        <strain evidence="1">HR1</strain>
    </source>
</reference>
<name>A0A8H3LGC9_9GLOM</name>
<evidence type="ECO:0000313" key="2">
    <source>
        <dbReference type="Proteomes" id="UP000615446"/>
    </source>
</evidence>
<sequence length="244" mass="29113">MNNNNVNNFYEYELLTQRYGLCTECKQPNTSEKWCKECNSKRLQQNFGNWTSGNEYVDKFIQESQLKARSYNELLEWVPYTQLRNIQYFAKGGFSTIYSGIWLDGHIDYWNYEKQDWNRRVYKLEEKFHEEANNPNIKNPLESNIEYGRPIVLKSLDYSSDINEDFLNEWKVHLQCQYELESSNPHHIFHVVYAKPSVFFYDLLQKQMVFSFQLVQKNPQSVNDCCRSSLSVLTSCLTFLSYHG</sequence>
<dbReference type="AlphaFoldDB" id="A0A8H3LGC9"/>
<dbReference type="OrthoDB" id="2437485at2759"/>
<keyword evidence="1" id="KW-0808">Transferase</keyword>
<comment type="caution">
    <text evidence="1">The sequence shown here is derived from an EMBL/GenBank/DDBJ whole genome shotgun (WGS) entry which is preliminary data.</text>
</comment>
<accession>A0A8H3LGC9</accession>
<organism evidence="1 2">
    <name type="scientific">Rhizophagus clarus</name>
    <dbReference type="NCBI Taxonomy" id="94130"/>
    <lineage>
        <taxon>Eukaryota</taxon>
        <taxon>Fungi</taxon>
        <taxon>Fungi incertae sedis</taxon>
        <taxon>Mucoromycota</taxon>
        <taxon>Glomeromycotina</taxon>
        <taxon>Glomeromycetes</taxon>
        <taxon>Glomerales</taxon>
        <taxon>Glomeraceae</taxon>
        <taxon>Rhizophagus</taxon>
    </lineage>
</organism>